<evidence type="ECO:0000313" key="2">
    <source>
        <dbReference type="Proteomes" id="UP000248039"/>
    </source>
</evidence>
<dbReference type="Proteomes" id="UP000248039">
    <property type="component" value="Unassembled WGS sequence"/>
</dbReference>
<reference evidence="1 2" key="1">
    <citation type="submission" date="2018-03" db="EMBL/GenBank/DDBJ databases">
        <title>Bioinformatic expansion and discovery of thiopeptide antibiotics.</title>
        <authorList>
            <person name="Schwalen C.J."/>
            <person name="Hudson G.A."/>
            <person name="Mitchell D.A."/>
        </authorList>
    </citation>
    <scope>NUCLEOTIDE SEQUENCE [LARGE SCALE GENOMIC DNA]</scope>
    <source>
        <strain evidence="1 2">ATCC 21389</strain>
    </source>
</reference>
<comment type="caution">
    <text evidence="1">The sequence shown here is derived from an EMBL/GenBank/DDBJ whole genome shotgun (WGS) entry which is preliminary data.</text>
</comment>
<accession>A0A2V4P0U6</accession>
<name>A0A2V4P0U6_9ACTN</name>
<evidence type="ECO:0000313" key="1">
    <source>
        <dbReference type="EMBL" id="PYC74530.1"/>
    </source>
</evidence>
<dbReference type="EMBL" id="PYBW01000095">
    <property type="protein sequence ID" value="PYC74530.1"/>
    <property type="molecule type" value="Genomic_DNA"/>
</dbReference>
<sequence length="59" mass="7432">LRPGIRVSLAEARRLFNLIGRPIREIQNALRWSTFRRRHQVEARRHHFRRRMRRQMMQI</sequence>
<keyword evidence="2" id="KW-1185">Reference proteome</keyword>
<feature type="non-terminal residue" evidence="1">
    <location>
        <position position="1"/>
    </location>
</feature>
<organism evidence="1 2">
    <name type="scientific">Streptomyces tateyamensis</name>
    <dbReference type="NCBI Taxonomy" id="565073"/>
    <lineage>
        <taxon>Bacteria</taxon>
        <taxon>Bacillati</taxon>
        <taxon>Actinomycetota</taxon>
        <taxon>Actinomycetes</taxon>
        <taxon>Kitasatosporales</taxon>
        <taxon>Streptomycetaceae</taxon>
        <taxon>Streptomyces</taxon>
    </lineage>
</organism>
<dbReference type="AlphaFoldDB" id="A0A2V4P0U6"/>
<gene>
    <name evidence="1" type="ORF">C7C46_24295</name>
</gene>
<proteinExistence type="predicted"/>
<protein>
    <submittedName>
        <fullName evidence="1">Uncharacterized protein</fullName>
    </submittedName>
</protein>